<evidence type="ECO:0000313" key="2">
    <source>
        <dbReference type="EMBL" id="PLW11678.1"/>
    </source>
</evidence>
<accession>A0A2N5SEJ8</accession>
<evidence type="ECO:0000313" key="3">
    <source>
        <dbReference type="Proteomes" id="UP000235388"/>
    </source>
</evidence>
<proteinExistence type="predicted"/>
<feature type="compositionally biased region" description="Polar residues" evidence="1">
    <location>
        <begin position="50"/>
        <end position="64"/>
    </location>
</feature>
<feature type="region of interest" description="Disordered" evidence="1">
    <location>
        <begin position="1"/>
        <end position="79"/>
    </location>
</feature>
<dbReference type="Proteomes" id="UP000235388">
    <property type="component" value="Unassembled WGS sequence"/>
</dbReference>
<dbReference type="AlphaFoldDB" id="A0A2N5SEJ8"/>
<organism evidence="2 3">
    <name type="scientific">Puccinia coronata f. sp. avenae</name>
    <dbReference type="NCBI Taxonomy" id="200324"/>
    <lineage>
        <taxon>Eukaryota</taxon>
        <taxon>Fungi</taxon>
        <taxon>Dikarya</taxon>
        <taxon>Basidiomycota</taxon>
        <taxon>Pucciniomycotina</taxon>
        <taxon>Pucciniomycetes</taxon>
        <taxon>Pucciniales</taxon>
        <taxon>Pucciniaceae</taxon>
        <taxon>Puccinia</taxon>
    </lineage>
</organism>
<comment type="caution">
    <text evidence="2">The sequence shown here is derived from an EMBL/GenBank/DDBJ whole genome shotgun (WGS) entry which is preliminary data.</text>
</comment>
<reference evidence="2 3" key="1">
    <citation type="submission" date="2017-11" db="EMBL/GenBank/DDBJ databases">
        <title>De novo assembly and phasing of dikaryotic genomes from two isolates of Puccinia coronata f. sp. avenae, the causal agent of oat crown rust.</title>
        <authorList>
            <person name="Miller M.E."/>
            <person name="Zhang Y."/>
            <person name="Omidvar V."/>
            <person name="Sperschneider J."/>
            <person name="Schwessinger B."/>
            <person name="Raley C."/>
            <person name="Palmer J.M."/>
            <person name="Garnica D."/>
            <person name="Upadhyaya N."/>
            <person name="Rathjen J."/>
            <person name="Taylor J.M."/>
            <person name="Park R.F."/>
            <person name="Dodds P.N."/>
            <person name="Hirsch C.D."/>
            <person name="Kianian S.F."/>
            <person name="Figueroa M."/>
        </authorList>
    </citation>
    <scope>NUCLEOTIDE SEQUENCE [LARGE SCALE GENOMIC DNA]</scope>
    <source>
        <strain evidence="2">12NC29</strain>
    </source>
</reference>
<keyword evidence="3" id="KW-1185">Reference proteome</keyword>
<gene>
    <name evidence="2" type="ORF">PCANC_18475</name>
</gene>
<name>A0A2N5SEJ8_9BASI</name>
<evidence type="ECO:0000256" key="1">
    <source>
        <dbReference type="SAM" id="MobiDB-lite"/>
    </source>
</evidence>
<sequence length="79" mass="8545">MNLSTKNVKGLSLEASLPKEDFSLRGGKTFTRQIPPQQEPKRLENDTGDSESSSAPTTLGSPGSENIHFVQKSGFNPIL</sequence>
<protein>
    <submittedName>
        <fullName evidence="2">Uncharacterized protein</fullName>
    </submittedName>
</protein>
<dbReference type="EMBL" id="PGCJ01001009">
    <property type="protein sequence ID" value="PLW11678.1"/>
    <property type="molecule type" value="Genomic_DNA"/>
</dbReference>